<gene>
    <name evidence="1" type="primary">CG12897-RA</name>
</gene>
<evidence type="ECO:0000313" key="1">
    <source>
        <dbReference type="EMBL" id="ACH92519.1"/>
    </source>
</evidence>
<reference evidence="1" key="1">
    <citation type="submission" date="2008-09" db="EMBL/GenBank/DDBJ databases">
        <authorList>
            <person name="Carlson J."/>
            <person name="Booth B."/>
            <person name="Frise E."/>
            <person name="Park S."/>
            <person name="Wan K."/>
            <person name="Yu C."/>
            <person name="Celniker S."/>
        </authorList>
    </citation>
    <scope>NUCLEOTIDE SEQUENCE</scope>
</reference>
<name>B5RJI0_DROME</name>
<dbReference type="EMBL" id="BT044454">
    <property type="protein sequence ID" value="ACH92519.1"/>
    <property type="molecule type" value="mRNA"/>
</dbReference>
<sequence length="128" mass="14367">MLLACFICPKSKVDRIENMYTLRSANTPSWPTLLLMNAASVMNNTFNFAVHMILKSTNFFTLNSWTWQFAKLSSQCGCSASKLDKSSARCLAQQLNNISQAHSVASPYSATVKRFKRFAIHNHKGKSI</sequence>
<dbReference type="AlphaFoldDB" id="B5RJI0"/>
<proteinExistence type="evidence at transcript level"/>
<accession>B5RJI0</accession>
<organism evidence="1">
    <name type="scientific">Drosophila melanogaster</name>
    <name type="common">Fruit fly</name>
    <dbReference type="NCBI Taxonomy" id="7227"/>
    <lineage>
        <taxon>Eukaryota</taxon>
        <taxon>Metazoa</taxon>
        <taxon>Ecdysozoa</taxon>
        <taxon>Arthropoda</taxon>
        <taxon>Hexapoda</taxon>
        <taxon>Insecta</taxon>
        <taxon>Pterygota</taxon>
        <taxon>Neoptera</taxon>
        <taxon>Endopterygota</taxon>
        <taxon>Diptera</taxon>
        <taxon>Brachycera</taxon>
        <taxon>Muscomorpha</taxon>
        <taxon>Ephydroidea</taxon>
        <taxon>Drosophilidae</taxon>
        <taxon>Drosophila</taxon>
        <taxon>Sophophora</taxon>
    </lineage>
</organism>
<protein>
    <submittedName>
        <fullName evidence="1">IP06528p</fullName>
    </submittedName>
</protein>